<geneLocation type="plasmid" evidence="2 3">
    <name>pRHL3</name>
</geneLocation>
<evidence type="ECO:0000313" key="3">
    <source>
        <dbReference type="Proteomes" id="UP000008710"/>
    </source>
</evidence>
<evidence type="ECO:0000313" key="2">
    <source>
        <dbReference type="EMBL" id="ABH00772.1"/>
    </source>
</evidence>
<dbReference type="EMBL" id="CP000434">
    <property type="protein sequence ID" value="ABH00772.1"/>
    <property type="molecule type" value="Genomic_DNA"/>
</dbReference>
<accession>Q0RVB4</accession>
<dbReference type="AlphaFoldDB" id="Q0RVB4"/>
<dbReference type="HOGENOM" id="CLU_1165127_0_0_11"/>
<dbReference type="Proteomes" id="UP000008710">
    <property type="component" value="Plasmid pRHL3"/>
</dbReference>
<dbReference type="KEGG" id="rha:RHA1_ro11125"/>
<protein>
    <submittedName>
        <fullName evidence="2">Uncharacterized protein</fullName>
    </submittedName>
</protein>
<sequence length="238" mass="25755">MIGAHLVAVRTGLCAQVGEFPAQTVHMLAAVLHSGLRCSGLRLGAGLSEPSLGLGGRDPPLGVGLDALEFRACLTFPVRRVLHGGSGLGLNPRQLRVGVLRGRVGLLPCLLICTRAGLGLTSAPFLLAPQPFRFGHFRERLGVGLIDLGGDRLDIGHRGDRLGHRLKETAELRQTGGQLLELHTEGRPSHRHRRRHPTPISRTGTRWRSSSGGPSNRTRLRCTKSATTLSVFGRRRKR</sequence>
<evidence type="ECO:0000256" key="1">
    <source>
        <dbReference type="SAM" id="MobiDB-lite"/>
    </source>
</evidence>
<keyword evidence="2" id="KW-0614">Plasmid</keyword>
<feature type="compositionally biased region" description="Low complexity" evidence="1">
    <location>
        <begin position="198"/>
        <end position="215"/>
    </location>
</feature>
<proteinExistence type="predicted"/>
<gene>
    <name evidence="2" type="ordered locus">RHA1_ro11125</name>
</gene>
<name>Q0RVB4_RHOJR</name>
<organism evidence="2 3">
    <name type="scientific">Rhodococcus jostii (strain RHA1)</name>
    <dbReference type="NCBI Taxonomy" id="101510"/>
    <lineage>
        <taxon>Bacteria</taxon>
        <taxon>Bacillati</taxon>
        <taxon>Actinomycetota</taxon>
        <taxon>Actinomycetes</taxon>
        <taxon>Mycobacteriales</taxon>
        <taxon>Nocardiaceae</taxon>
        <taxon>Rhodococcus</taxon>
    </lineage>
</organism>
<feature type="region of interest" description="Disordered" evidence="1">
    <location>
        <begin position="184"/>
        <end position="219"/>
    </location>
</feature>
<reference evidence="3" key="1">
    <citation type="journal article" date="2006" name="Proc. Natl. Acad. Sci. U.S.A.">
        <title>The complete genome of Rhodococcus sp. RHA1 provides insights into a catabolic powerhouse.</title>
        <authorList>
            <person name="McLeod M.P."/>
            <person name="Warren R.L."/>
            <person name="Hsiao W.W.L."/>
            <person name="Araki N."/>
            <person name="Myhre M."/>
            <person name="Fernandes C."/>
            <person name="Miyazawa D."/>
            <person name="Wong W."/>
            <person name="Lillquist A.L."/>
            <person name="Wang D."/>
            <person name="Dosanjh M."/>
            <person name="Hara H."/>
            <person name="Petrescu A."/>
            <person name="Morin R.D."/>
            <person name="Yang G."/>
            <person name="Stott J.M."/>
            <person name="Schein J.E."/>
            <person name="Shin H."/>
            <person name="Smailus D."/>
            <person name="Siddiqui A.S."/>
            <person name="Marra M.A."/>
            <person name="Jones S.J.M."/>
            <person name="Holt R."/>
            <person name="Brinkman F.S.L."/>
            <person name="Miyauchi K."/>
            <person name="Fukuda M."/>
            <person name="Davies J.E."/>
            <person name="Mohn W.W."/>
            <person name="Eltis L.D."/>
        </authorList>
    </citation>
    <scope>NUCLEOTIDE SEQUENCE [LARGE SCALE GENOMIC DNA]</scope>
    <source>
        <strain evidence="3">RHA1</strain>
    </source>
</reference>